<evidence type="ECO:0000256" key="3">
    <source>
        <dbReference type="ARBA" id="ARBA00022692"/>
    </source>
</evidence>
<feature type="region of interest" description="Disordered" evidence="6">
    <location>
        <begin position="1"/>
        <end position="48"/>
    </location>
</feature>
<name>A0A4V2F4L7_9ACTN</name>
<evidence type="ECO:0000256" key="2">
    <source>
        <dbReference type="ARBA" id="ARBA00009773"/>
    </source>
</evidence>
<proteinExistence type="inferred from homology"/>
<sequence>MSSDSDDEVARDLPQGEDPRPGAADASIEDKERAAHRSAPPPPKPLKVRDGWPTRRIFSAACTVAAGFFLVYFFATLLKAVTSELMLVVLSGVIAAGLDPVVALLTRRGLKRQWSVALVATVFILAVVGFFAAIVPPIVDQTGQLVKAAPDISKELQDRSTLIGRLNTQYHLLDTVTSRLGSSSGSTAGSSGSGLPVGGILNVSAAIFGTLVSSLTVLVLTIYFLANMPGMRRAVYRTIPASRRERAVLLGDEIFARVGGYVLGNIVTSVIAGVGTMVFLEIAGVPYAGALGLLVAVLDLIPIVGSTIGGTLVTLVALTVSLPVAVASLVFYVVYRLLEDYLLTPRVMNRTVHVPPVLTIVALLLGGALFGIEGAFLAIPVAAATELVISEVVWPKLDSV</sequence>
<dbReference type="RefSeq" id="WP_165400184.1">
    <property type="nucleotide sequence ID" value="NZ_SGXD01000002.1"/>
</dbReference>
<feature type="transmembrane region" description="Helical" evidence="7">
    <location>
        <begin position="117"/>
        <end position="139"/>
    </location>
</feature>
<evidence type="ECO:0000256" key="6">
    <source>
        <dbReference type="SAM" id="MobiDB-lite"/>
    </source>
</evidence>
<reference evidence="8 9" key="1">
    <citation type="submission" date="2019-02" db="EMBL/GenBank/DDBJ databases">
        <title>Genomic Encyclopedia of Type Strains, Phase IV (KMG-IV): sequencing the most valuable type-strain genomes for metagenomic binning, comparative biology and taxonomic classification.</title>
        <authorList>
            <person name="Goeker M."/>
        </authorList>
    </citation>
    <scope>NUCLEOTIDE SEQUENCE [LARGE SCALE GENOMIC DNA]</scope>
    <source>
        <strain evidence="8 9">DSM 45622</strain>
    </source>
</reference>
<evidence type="ECO:0000256" key="4">
    <source>
        <dbReference type="ARBA" id="ARBA00022989"/>
    </source>
</evidence>
<feature type="transmembrane region" description="Helical" evidence="7">
    <location>
        <begin position="355"/>
        <end position="379"/>
    </location>
</feature>
<comment type="similarity">
    <text evidence="2">Belongs to the autoinducer-2 exporter (AI-2E) (TC 2.A.86) family.</text>
</comment>
<feature type="transmembrane region" description="Helical" evidence="7">
    <location>
        <begin position="57"/>
        <end position="75"/>
    </location>
</feature>
<keyword evidence="5 7" id="KW-0472">Membrane</keyword>
<feature type="transmembrane region" description="Helical" evidence="7">
    <location>
        <begin position="254"/>
        <end position="279"/>
    </location>
</feature>
<protein>
    <submittedName>
        <fullName evidence="8">Putative PurR-regulated permease PerM</fullName>
    </submittedName>
</protein>
<keyword evidence="3 7" id="KW-0812">Transmembrane</keyword>
<dbReference type="PANTHER" id="PTHR21716">
    <property type="entry name" value="TRANSMEMBRANE PROTEIN"/>
    <property type="match status" value="1"/>
</dbReference>
<dbReference type="Pfam" id="PF01594">
    <property type="entry name" value="AI-2E_transport"/>
    <property type="match status" value="1"/>
</dbReference>
<feature type="transmembrane region" description="Helical" evidence="7">
    <location>
        <begin position="200"/>
        <end position="226"/>
    </location>
</feature>
<dbReference type="Proteomes" id="UP000293638">
    <property type="component" value="Unassembled WGS sequence"/>
</dbReference>
<dbReference type="AlphaFoldDB" id="A0A4V2F4L7"/>
<feature type="transmembrane region" description="Helical" evidence="7">
    <location>
        <begin position="87"/>
        <end position="105"/>
    </location>
</feature>
<comment type="caution">
    <text evidence="8">The sequence shown here is derived from an EMBL/GenBank/DDBJ whole genome shotgun (WGS) entry which is preliminary data.</text>
</comment>
<comment type="subcellular location">
    <subcellularLocation>
        <location evidence="1">Membrane</location>
        <topology evidence="1">Multi-pass membrane protein</topology>
    </subcellularLocation>
</comment>
<keyword evidence="4 7" id="KW-1133">Transmembrane helix</keyword>
<feature type="transmembrane region" description="Helical" evidence="7">
    <location>
        <begin position="285"/>
        <end position="305"/>
    </location>
</feature>
<gene>
    <name evidence="8" type="ORF">EV189_1532</name>
</gene>
<dbReference type="GO" id="GO:0055085">
    <property type="term" value="P:transmembrane transport"/>
    <property type="evidence" value="ECO:0007669"/>
    <property type="project" value="TreeGrafter"/>
</dbReference>
<feature type="transmembrane region" description="Helical" evidence="7">
    <location>
        <begin position="312"/>
        <end position="335"/>
    </location>
</feature>
<dbReference type="InterPro" id="IPR002549">
    <property type="entry name" value="AI-2E-like"/>
</dbReference>
<dbReference type="PANTHER" id="PTHR21716:SF62">
    <property type="entry name" value="TRANSPORT PROTEIN YDBI-RELATED"/>
    <property type="match status" value="1"/>
</dbReference>
<dbReference type="EMBL" id="SGXD01000002">
    <property type="protein sequence ID" value="RZS89759.1"/>
    <property type="molecule type" value="Genomic_DNA"/>
</dbReference>
<evidence type="ECO:0000256" key="1">
    <source>
        <dbReference type="ARBA" id="ARBA00004141"/>
    </source>
</evidence>
<keyword evidence="9" id="KW-1185">Reference proteome</keyword>
<evidence type="ECO:0000313" key="9">
    <source>
        <dbReference type="Proteomes" id="UP000293638"/>
    </source>
</evidence>
<evidence type="ECO:0000256" key="7">
    <source>
        <dbReference type="SAM" id="Phobius"/>
    </source>
</evidence>
<evidence type="ECO:0000256" key="5">
    <source>
        <dbReference type="ARBA" id="ARBA00023136"/>
    </source>
</evidence>
<dbReference type="GO" id="GO:0016020">
    <property type="term" value="C:membrane"/>
    <property type="evidence" value="ECO:0007669"/>
    <property type="project" value="UniProtKB-SubCell"/>
</dbReference>
<evidence type="ECO:0000313" key="8">
    <source>
        <dbReference type="EMBL" id="RZS89759.1"/>
    </source>
</evidence>
<organism evidence="8 9">
    <name type="scientific">Motilibacter rhizosphaerae</name>
    <dbReference type="NCBI Taxonomy" id="598652"/>
    <lineage>
        <taxon>Bacteria</taxon>
        <taxon>Bacillati</taxon>
        <taxon>Actinomycetota</taxon>
        <taxon>Actinomycetes</taxon>
        <taxon>Motilibacterales</taxon>
        <taxon>Motilibacteraceae</taxon>
        <taxon>Motilibacter</taxon>
    </lineage>
</organism>
<accession>A0A4V2F4L7</accession>